<dbReference type="Gene3D" id="3.30.710.10">
    <property type="entry name" value="Potassium Channel Kv1.1, Chain A"/>
    <property type="match status" value="1"/>
</dbReference>
<dbReference type="InterPro" id="IPR011333">
    <property type="entry name" value="SKP1/BTB/POZ_sf"/>
</dbReference>
<comment type="similarity">
    <text evidence="1">Belongs to the mimivirus BTB/WD family.</text>
</comment>
<dbReference type="GeneID" id="80557746"/>
<reference evidence="3 4" key="1">
    <citation type="submission" date="2021-02" db="EMBL/GenBank/DDBJ databases">
        <title>Cotonvirus japonicus, which uses Golgi apparatus of host cells for its virion factory, phylogenetically links tailed tupanvirus and icosahedral mimivirus.</title>
        <authorList>
            <person name="Takahashi H."/>
            <person name="Fukaya S."/>
            <person name="Song C."/>
            <person name="Murata K."/>
            <person name="Takemura M."/>
        </authorList>
    </citation>
    <scope>NUCLEOTIDE SEQUENCE [LARGE SCALE GENOMIC DNA]</scope>
</reference>
<sequence length="476" mass="56285">MELFSDITLEIADDNNTIILPFYRIILYNSSEYFKKLLTTFMEKDLKRVKINVPNADIAYNIITNFIEKYSFEAIEKRKINISPWEYIIEEYKCLDYFMLEKDITKIYNLIVPHHYYDQLVNFVDTIGYDSKTIKLLNNNLPPDYDLSDFPIDLLNKMYKLSINHEVTLYCKDKNDFFEIKLDLKNREIIQKNKLNFHITNMNEHNILYITPDHSKFITQSGENIDILNNNGILIKSFKYTNIIIKLFVTNNCIIFCSCKIIEIFNIDNIDNDTPLMFEYYPIYFATCYNFSLKYNQIICGQTNGNIMVINLETGRVRNYNHNNMEIKHVNILGPNKYLSIIDDNIKIWVGNTCLKSSKCVLYCIGDYNDADIFTIKHENNILIGINDTIMIHDATDLNLIKKYETQCKFSCMKHLYKTKFLQLQANDINRKLYIYDLKKNLATKIFDIDGKIFDFSFSTNIENETTKKIAYYLNK</sequence>
<organism evidence="3 4">
    <name type="scientific">Cotonvirus japonicus</name>
    <dbReference type="NCBI Taxonomy" id="2811091"/>
    <lineage>
        <taxon>Viruses</taxon>
        <taxon>Varidnaviria</taxon>
        <taxon>Bamfordvirae</taxon>
        <taxon>Nucleocytoviricota</taxon>
        <taxon>Megaviricetes</taxon>
        <taxon>Imitervirales</taxon>
        <taxon>Mimiviridae</taxon>
        <taxon>Megamimivirinae</taxon>
        <taxon>Cotonvirus</taxon>
        <taxon>Cotonvirus japonicum</taxon>
    </lineage>
</organism>
<evidence type="ECO:0000256" key="1">
    <source>
        <dbReference type="ARBA" id="ARBA00006497"/>
    </source>
</evidence>
<evidence type="ECO:0000259" key="2">
    <source>
        <dbReference type="PROSITE" id="PS50097"/>
    </source>
</evidence>
<protein>
    <submittedName>
        <fullName evidence="3">BTB/POZ domain-containing protein</fullName>
    </submittedName>
</protein>
<name>A0ABM7NQV7_9VIRU</name>
<dbReference type="InterPro" id="IPR036322">
    <property type="entry name" value="WD40_repeat_dom_sf"/>
</dbReference>
<dbReference type="Proteomes" id="UP001321479">
    <property type="component" value="Segment"/>
</dbReference>
<accession>A0ABM7NQV7</accession>
<proteinExistence type="inferred from homology"/>
<dbReference type="RefSeq" id="YP_010841149.1">
    <property type="nucleotide sequence ID" value="NC_079139.1"/>
</dbReference>
<dbReference type="PROSITE" id="PS50097">
    <property type="entry name" value="BTB"/>
    <property type="match status" value="1"/>
</dbReference>
<dbReference type="InterPro" id="IPR000210">
    <property type="entry name" value="BTB/POZ_dom"/>
</dbReference>
<dbReference type="SUPFAM" id="SSF50978">
    <property type="entry name" value="WD40 repeat-like"/>
    <property type="match status" value="1"/>
</dbReference>
<evidence type="ECO:0000313" key="4">
    <source>
        <dbReference type="Proteomes" id="UP001321479"/>
    </source>
</evidence>
<keyword evidence="4" id="KW-1185">Reference proteome</keyword>
<evidence type="ECO:0000313" key="3">
    <source>
        <dbReference type="EMBL" id="BCS82541.1"/>
    </source>
</evidence>
<dbReference type="EMBL" id="AP024483">
    <property type="protein sequence ID" value="BCS82541.1"/>
    <property type="molecule type" value="Genomic_DNA"/>
</dbReference>
<feature type="domain" description="BTB" evidence="2">
    <location>
        <begin position="5"/>
        <end position="68"/>
    </location>
</feature>